<accession>A0A564Y9G0</accession>
<dbReference type="GO" id="GO:1990023">
    <property type="term" value="C:mitotic spindle midzone"/>
    <property type="evidence" value="ECO:0007669"/>
    <property type="project" value="TreeGrafter"/>
</dbReference>
<keyword evidence="1" id="KW-0175">Coiled coil</keyword>
<evidence type="ECO:0000256" key="1">
    <source>
        <dbReference type="SAM" id="Coils"/>
    </source>
</evidence>
<protein>
    <recommendedName>
        <fullName evidence="4">Protein regulator of cytokinesis 1</fullName>
    </recommendedName>
</protein>
<feature type="coiled-coil region" evidence="1">
    <location>
        <begin position="423"/>
        <end position="454"/>
    </location>
</feature>
<proteinExistence type="predicted"/>
<dbReference type="AlphaFoldDB" id="A0A564Y9G0"/>
<dbReference type="Pfam" id="PF03999">
    <property type="entry name" value="MAP65_ASE1"/>
    <property type="match status" value="1"/>
</dbReference>
<gene>
    <name evidence="2" type="ORF">WMSIL1_LOCUS4285</name>
</gene>
<evidence type="ECO:0008006" key="4">
    <source>
        <dbReference type="Google" id="ProtNLM"/>
    </source>
</evidence>
<keyword evidence="3" id="KW-1185">Reference proteome</keyword>
<organism evidence="2 3">
    <name type="scientific">Hymenolepis diminuta</name>
    <name type="common">Rat tapeworm</name>
    <dbReference type="NCBI Taxonomy" id="6216"/>
    <lineage>
        <taxon>Eukaryota</taxon>
        <taxon>Metazoa</taxon>
        <taxon>Spiralia</taxon>
        <taxon>Lophotrochozoa</taxon>
        <taxon>Platyhelminthes</taxon>
        <taxon>Cestoda</taxon>
        <taxon>Eucestoda</taxon>
        <taxon>Cyclophyllidea</taxon>
        <taxon>Hymenolepididae</taxon>
        <taxon>Hymenolepis</taxon>
    </lineage>
</organism>
<dbReference type="EMBL" id="CABIJS010000122">
    <property type="protein sequence ID" value="VUZ43880.1"/>
    <property type="molecule type" value="Genomic_DNA"/>
</dbReference>
<dbReference type="InterPro" id="IPR007145">
    <property type="entry name" value="MAP65_Ase1_PRC1"/>
</dbReference>
<sequence>MDTESICGQISSGLIPQAEELIRIWTYAGYSTLQVEQKVALIVKSCKTAFDEFIKSENKLLFELNAKIETQRQTVAESCSTLGLPPYLPPHGLTTCQLLEDLTEKISELEQEKVNRRKEFRRLCHEIITSSLQLGHEASTIKAKVTFANNIPSKEDLSHLQSILDENNATLGPLVSQLNALQADIQRIATEIAYAPKTERENSLLHMEAYGREATPDKMLNGYDEDINIDEEIRKTTERLKGAQPNESDLEELKSMRSSLVKEKARLMGTCEELKLYLANMWKRLDKPAEECKAFLETCEGFTPHSLQILQNEADACRKERLQTVQTYLPAVKTELLDLARICCLESQETVNLAKFESNTNQDRREELLDYMEQRIEELEVIFQRNRKVYESISAFQSSFNALQKVEQRLKDPSILSNRGGILLKTEKEKKRLLKEVEKYEKEALAAIGEYEREKGQPFLLSNGKTFDQAVEEQWNVAAVQMRGTRSLSVAGRRPTSGTRPTTQIC</sequence>
<dbReference type="GO" id="GO:0051256">
    <property type="term" value="P:mitotic spindle midzone assembly"/>
    <property type="evidence" value="ECO:0007669"/>
    <property type="project" value="TreeGrafter"/>
</dbReference>
<dbReference type="PANTHER" id="PTHR19321:SF41">
    <property type="entry name" value="FASCETTO-RELATED"/>
    <property type="match status" value="1"/>
</dbReference>
<evidence type="ECO:0000313" key="3">
    <source>
        <dbReference type="Proteomes" id="UP000321570"/>
    </source>
</evidence>
<dbReference type="PANTHER" id="PTHR19321">
    <property type="entry name" value="PROTEIN REGULATOR OF CYTOKINESIS 1 PRC1-RELATED"/>
    <property type="match status" value="1"/>
</dbReference>
<name>A0A564Y9G0_HYMDI</name>
<reference evidence="2 3" key="1">
    <citation type="submission" date="2019-07" db="EMBL/GenBank/DDBJ databases">
        <authorList>
            <person name="Jastrzebski P J."/>
            <person name="Paukszto L."/>
            <person name="Jastrzebski P J."/>
        </authorList>
    </citation>
    <scope>NUCLEOTIDE SEQUENCE [LARGE SCALE GENOMIC DNA]</scope>
    <source>
        <strain evidence="2 3">WMS-il1</strain>
    </source>
</reference>
<dbReference type="GO" id="GO:0008017">
    <property type="term" value="F:microtubule binding"/>
    <property type="evidence" value="ECO:0007669"/>
    <property type="project" value="InterPro"/>
</dbReference>
<dbReference type="GO" id="GO:0005737">
    <property type="term" value="C:cytoplasm"/>
    <property type="evidence" value="ECO:0007669"/>
    <property type="project" value="TreeGrafter"/>
</dbReference>
<dbReference type="Proteomes" id="UP000321570">
    <property type="component" value="Unassembled WGS sequence"/>
</dbReference>
<evidence type="ECO:0000313" key="2">
    <source>
        <dbReference type="EMBL" id="VUZ43880.1"/>
    </source>
</evidence>
<dbReference type="Gene3D" id="1.20.58.1520">
    <property type="match status" value="1"/>
</dbReference>